<dbReference type="OrthoDB" id="7067129at2"/>
<dbReference type="RefSeq" id="WP_110143739.1">
    <property type="nucleotide sequence ID" value="NZ_QHJG01000034.1"/>
</dbReference>
<dbReference type="AlphaFoldDB" id="A0A317TXZ1"/>
<evidence type="ECO:0000313" key="4">
    <source>
        <dbReference type="Proteomes" id="UP000247152"/>
    </source>
</evidence>
<name>A0A317TXZ1_9GAMM</name>
<evidence type="ECO:0000313" key="5">
    <source>
        <dbReference type="Proteomes" id="UP000287374"/>
    </source>
</evidence>
<dbReference type="EMBL" id="QHJG01000034">
    <property type="protein sequence ID" value="PWY54464.1"/>
    <property type="molecule type" value="Genomic_DNA"/>
</dbReference>
<dbReference type="Proteomes" id="UP000247152">
    <property type="component" value="Unassembled WGS sequence"/>
</dbReference>
<dbReference type="Proteomes" id="UP000287374">
    <property type="component" value="Unassembled WGS sequence"/>
</dbReference>
<evidence type="ECO:0000313" key="1">
    <source>
        <dbReference type="EMBL" id="PWY54118.1"/>
    </source>
</evidence>
<gene>
    <name evidence="2" type="ORF">DGG96_16990</name>
    <name evidence="1" type="ORF">DGG96_18600</name>
    <name evidence="3" type="ORF">ELY20_13415</name>
</gene>
<evidence type="ECO:0000313" key="2">
    <source>
        <dbReference type="EMBL" id="PWY54464.1"/>
    </source>
</evidence>
<evidence type="ECO:0000313" key="3">
    <source>
        <dbReference type="EMBL" id="RUR21106.1"/>
    </source>
</evidence>
<reference evidence="2 4" key="1">
    <citation type="submission" date="2018-05" db="EMBL/GenBank/DDBJ databases">
        <title>Legionella qingyii sp.nov., whole genome shotgun sequence.</title>
        <authorList>
            <person name="Wu H."/>
            <person name="Zhu Q."/>
            <person name="Hu C."/>
        </authorList>
    </citation>
    <scope>NUCLEOTIDE SEQUENCE [LARGE SCALE GENOMIC DNA]</scope>
    <source>
        <strain evidence="2 4">HEB18</strain>
    </source>
</reference>
<organism evidence="2 4">
    <name type="scientific">Legionella qingyii</name>
    <dbReference type="NCBI Taxonomy" id="2184757"/>
    <lineage>
        <taxon>Bacteria</taxon>
        <taxon>Pseudomonadati</taxon>
        <taxon>Pseudomonadota</taxon>
        <taxon>Gammaproteobacteria</taxon>
        <taxon>Legionellales</taxon>
        <taxon>Legionellaceae</taxon>
        <taxon>Legionella</taxon>
    </lineage>
</organism>
<dbReference type="EMBL" id="RZGX01000019">
    <property type="protein sequence ID" value="RUR21106.1"/>
    <property type="molecule type" value="Genomic_DNA"/>
</dbReference>
<sequence>MGILQVFSTFLEDTPSTKPEPGSIYWVPTPNVEEVTRILDIERATPDEHCVTNFEIKQMSSVHFTSRERLPIKKLNLGDTEELIISKGKKRPVIILSAIQASNMDSISSSEQRRLASQLEKTSYLVAPFFSISTMLQPGTFGPILVARIRALHYPQFFCLPESNNPEKPNSIIRLDRVFPTYLGVGCKPMGKRLHPEPFELLLSQFSIVVNEKCAYDEPYQLIKGLAQEALPDDLKLY</sequence>
<accession>A0A317TXZ1</accession>
<comment type="caution">
    <text evidence="2">The sequence shown here is derived from an EMBL/GenBank/DDBJ whole genome shotgun (WGS) entry which is preliminary data.</text>
</comment>
<dbReference type="EMBL" id="QHJG01000044">
    <property type="protein sequence ID" value="PWY54118.1"/>
    <property type="molecule type" value="Genomic_DNA"/>
</dbReference>
<proteinExistence type="predicted"/>
<keyword evidence="5" id="KW-1185">Reference proteome</keyword>
<reference evidence="3 5" key="2">
    <citation type="submission" date="2018-12" db="EMBL/GenBank/DDBJ databases">
        <title>Legionella sp,whole genome shotgun sequence.</title>
        <authorList>
            <person name="Wu H."/>
        </authorList>
    </citation>
    <scope>NUCLEOTIDE SEQUENCE [LARGE SCALE GENOMIC DNA]</scope>
    <source>
        <strain evidence="5">km489</strain>
        <strain evidence="3">Km489</strain>
    </source>
</reference>
<protein>
    <submittedName>
        <fullName evidence="2">Uncharacterized protein</fullName>
    </submittedName>
</protein>